<protein>
    <submittedName>
        <fullName evidence="2">DUF4173 domain-containing protein</fullName>
    </submittedName>
</protein>
<feature type="transmembrane region" description="Helical" evidence="1">
    <location>
        <begin position="48"/>
        <end position="65"/>
    </location>
</feature>
<sequence>MENFLDKKVIDDRSHGPILRRKSTLLLLSAVLLGILVDVFFYGKSLGISYPVFVVIFYILFLWNVRKQIQLKMDFGWLLLVPILMLSLSYLFFSNLIFYALNFLAIPVLVVMQTTLITKRSKGAWYSVHFIGDILYGFFYRPFAFIALPFIVAVKAVRSKIGVKRDSTFLKVLLGFVITVPLLVLIVSLLASADEVFGHFVNQIPSFYVDINLDTLIPRILLAALVAVLSFSYIWSLIKPKSSRPLLEVNAEISIHRGIDHVIASTVLSIVNVIYVLFTFIQFSYLFGGFSLALPGNFTYSEYARRGFFELVVVTLINFSILLLLIYFTKKGGIAGIRTIQCLESLLVICTLVILLSAFVRMYLYEQMYGYTYLRVLTHAFMIFLFVLFILTFSRIWKEDIKLYRLYLLTAITAFVIINYANIDVLITKFNIERYDRTGKIDVSYLTSLSDDAISEMTVLLQAKDPAVAEKIENDLFEKKRILETKRPWQSFNIAQYRAEKVLAKYDLHPNQK</sequence>
<keyword evidence="3" id="KW-1185">Reference proteome</keyword>
<dbReference type="Proteomes" id="UP000298347">
    <property type="component" value="Unassembled WGS sequence"/>
</dbReference>
<feature type="transmembrane region" description="Helical" evidence="1">
    <location>
        <begin position="340"/>
        <end position="364"/>
    </location>
</feature>
<dbReference type="Pfam" id="PF13687">
    <property type="entry name" value="DUF4153"/>
    <property type="match status" value="1"/>
</dbReference>
<dbReference type="EMBL" id="SRJD01000003">
    <property type="protein sequence ID" value="TGA99444.1"/>
    <property type="molecule type" value="Genomic_DNA"/>
</dbReference>
<feature type="transmembrane region" description="Helical" evidence="1">
    <location>
        <begin position="376"/>
        <end position="394"/>
    </location>
</feature>
<accession>A0A4Z0GQ99</accession>
<evidence type="ECO:0000256" key="1">
    <source>
        <dbReference type="SAM" id="Phobius"/>
    </source>
</evidence>
<feature type="transmembrane region" description="Helical" evidence="1">
    <location>
        <begin position="307"/>
        <end position="328"/>
    </location>
</feature>
<feature type="transmembrane region" description="Helical" evidence="1">
    <location>
        <begin position="138"/>
        <end position="157"/>
    </location>
</feature>
<feature type="transmembrane region" description="Helical" evidence="1">
    <location>
        <begin position="216"/>
        <end position="238"/>
    </location>
</feature>
<feature type="transmembrane region" description="Helical" evidence="1">
    <location>
        <begin position="259"/>
        <end position="287"/>
    </location>
</feature>
<gene>
    <name evidence="2" type="ORF">E4665_03725</name>
</gene>
<evidence type="ECO:0000313" key="2">
    <source>
        <dbReference type="EMBL" id="TGA99444.1"/>
    </source>
</evidence>
<keyword evidence="1" id="KW-0472">Membrane</keyword>
<proteinExistence type="predicted"/>
<keyword evidence="1" id="KW-0812">Transmembrane</keyword>
<dbReference type="OrthoDB" id="9767931at2"/>
<feature type="transmembrane region" description="Helical" evidence="1">
    <location>
        <begin position="23"/>
        <end position="42"/>
    </location>
</feature>
<dbReference type="RefSeq" id="WP_135347467.1">
    <property type="nucleotide sequence ID" value="NZ_SRJD01000003.1"/>
</dbReference>
<dbReference type="AlphaFoldDB" id="A0A4Z0GQ99"/>
<feature type="transmembrane region" description="Helical" evidence="1">
    <location>
        <begin position="77"/>
        <end position="101"/>
    </location>
</feature>
<dbReference type="InterPro" id="IPR025291">
    <property type="entry name" value="DUF4153"/>
</dbReference>
<evidence type="ECO:0000313" key="3">
    <source>
        <dbReference type="Proteomes" id="UP000298347"/>
    </source>
</evidence>
<organism evidence="2 3">
    <name type="scientific">Sporolactobacillus shoreae</name>
    <dbReference type="NCBI Taxonomy" id="1465501"/>
    <lineage>
        <taxon>Bacteria</taxon>
        <taxon>Bacillati</taxon>
        <taxon>Bacillota</taxon>
        <taxon>Bacilli</taxon>
        <taxon>Bacillales</taxon>
        <taxon>Sporolactobacillaceae</taxon>
        <taxon>Sporolactobacillus</taxon>
    </lineage>
</organism>
<feature type="transmembrane region" description="Helical" evidence="1">
    <location>
        <begin position="169"/>
        <end position="191"/>
    </location>
</feature>
<reference evidence="2 3" key="1">
    <citation type="journal article" date="2015" name="Int. J. Syst. Evol. Microbiol.">
        <title>Sporolactobacillus shoreae sp. nov. and Sporolactobacillus spathodeae sp. nov., two spore-forming lactic acid bacteria isolated from tree barks in Thailand.</title>
        <authorList>
            <person name="Thamacharoensuk T."/>
            <person name="Kitahara M."/>
            <person name="Ohkuma M."/>
            <person name="Thongchul N."/>
            <person name="Tanasupawat S."/>
        </authorList>
    </citation>
    <scope>NUCLEOTIDE SEQUENCE [LARGE SCALE GENOMIC DNA]</scope>
    <source>
        <strain evidence="2 3">BK92</strain>
    </source>
</reference>
<feature type="transmembrane region" description="Helical" evidence="1">
    <location>
        <begin position="406"/>
        <end position="423"/>
    </location>
</feature>
<comment type="caution">
    <text evidence="2">The sequence shown here is derived from an EMBL/GenBank/DDBJ whole genome shotgun (WGS) entry which is preliminary data.</text>
</comment>
<name>A0A4Z0GQ99_9BACL</name>
<keyword evidence="1" id="KW-1133">Transmembrane helix</keyword>